<dbReference type="Proteomes" id="UP001215280">
    <property type="component" value="Unassembled WGS sequence"/>
</dbReference>
<accession>A0AAD7HCP6</accession>
<dbReference type="EMBL" id="JARJLG010000321">
    <property type="protein sequence ID" value="KAJ7717244.1"/>
    <property type="molecule type" value="Genomic_DNA"/>
</dbReference>
<proteinExistence type="predicted"/>
<protein>
    <recommendedName>
        <fullName evidence="4">Phosphodiester glycosidase domain-containing protein</fullName>
    </recommendedName>
</protein>
<dbReference type="AlphaFoldDB" id="A0AAD7HCP6"/>
<sequence length="534" mass="57675">MALALLAIHKPNLVARPASTAPSSSHNNAYTSSSFSATAEYSVIVTSSLTWNYDTCNANLGFRLVPEVDTTVVEWLRSDNADKHPEADVGSQPAVSLSTQCISPSIFLPPSAPSFMAGSGFVRHRRPIPVAPVQQCCWFKSNTSLCILHTEFYAEFASLAREPLPGHNRSYGDQISGTGSDSVRSQAHASNAQEETFNRLLGLELVQWITGHPDQVGVPSRLKASLTSFSAEMRLLAPGLVYVRIHGDSRTFSAVRIDNVTDSNGEQDLRFLTACGETYGLHVIGGNRLYTAASRDAPMSAFGGIIQEELDRVGFASADVSVFAYVNGGFYNRRNPKFPNSTADENEPEHATIGITRTSEGVQLPSIVPPIEYAADYGTINLTGQAVITGAPVIARDGKPTFTEQDMTEERFKYDPTNITPGLLNHAEHPNPRTAIIVPTSPGRYAHYRFLTALTTTQKRGSGGTGFTMIEWARVAARLSMLEAGEGSSTPTICVNLDGGASTVMGADLKGQKLLDVRQQELTRTPYFIAVAPK</sequence>
<gene>
    <name evidence="2" type="ORF">DFH07DRAFT_1013083</name>
</gene>
<comment type="caution">
    <text evidence="2">The sequence shown here is derived from an EMBL/GenBank/DDBJ whole genome shotgun (WGS) entry which is preliminary data.</text>
</comment>
<organism evidence="2 3">
    <name type="scientific">Mycena maculata</name>
    <dbReference type="NCBI Taxonomy" id="230809"/>
    <lineage>
        <taxon>Eukaryota</taxon>
        <taxon>Fungi</taxon>
        <taxon>Dikarya</taxon>
        <taxon>Basidiomycota</taxon>
        <taxon>Agaricomycotina</taxon>
        <taxon>Agaricomycetes</taxon>
        <taxon>Agaricomycetidae</taxon>
        <taxon>Agaricales</taxon>
        <taxon>Marasmiineae</taxon>
        <taxon>Mycenaceae</taxon>
        <taxon>Mycena</taxon>
    </lineage>
</organism>
<reference evidence="2" key="1">
    <citation type="submission" date="2023-03" db="EMBL/GenBank/DDBJ databases">
        <title>Massive genome expansion in bonnet fungi (Mycena s.s.) driven by repeated elements and novel gene families across ecological guilds.</title>
        <authorList>
            <consortium name="Lawrence Berkeley National Laboratory"/>
            <person name="Harder C.B."/>
            <person name="Miyauchi S."/>
            <person name="Viragh M."/>
            <person name="Kuo A."/>
            <person name="Thoen E."/>
            <person name="Andreopoulos B."/>
            <person name="Lu D."/>
            <person name="Skrede I."/>
            <person name="Drula E."/>
            <person name="Henrissat B."/>
            <person name="Morin E."/>
            <person name="Kohler A."/>
            <person name="Barry K."/>
            <person name="LaButti K."/>
            <person name="Morin E."/>
            <person name="Salamov A."/>
            <person name="Lipzen A."/>
            <person name="Mereny Z."/>
            <person name="Hegedus B."/>
            <person name="Baldrian P."/>
            <person name="Stursova M."/>
            <person name="Weitz H."/>
            <person name="Taylor A."/>
            <person name="Grigoriev I.V."/>
            <person name="Nagy L.G."/>
            <person name="Martin F."/>
            <person name="Kauserud H."/>
        </authorList>
    </citation>
    <scope>NUCLEOTIDE SEQUENCE</scope>
    <source>
        <strain evidence="2">CBHHK188m</strain>
    </source>
</reference>
<feature type="compositionally biased region" description="Polar residues" evidence="1">
    <location>
        <begin position="171"/>
        <end position="189"/>
    </location>
</feature>
<evidence type="ECO:0000256" key="1">
    <source>
        <dbReference type="SAM" id="MobiDB-lite"/>
    </source>
</evidence>
<evidence type="ECO:0008006" key="4">
    <source>
        <dbReference type="Google" id="ProtNLM"/>
    </source>
</evidence>
<keyword evidence="3" id="KW-1185">Reference proteome</keyword>
<evidence type="ECO:0000313" key="2">
    <source>
        <dbReference type="EMBL" id="KAJ7717244.1"/>
    </source>
</evidence>
<evidence type="ECO:0000313" key="3">
    <source>
        <dbReference type="Proteomes" id="UP001215280"/>
    </source>
</evidence>
<feature type="region of interest" description="Disordered" evidence="1">
    <location>
        <begin position="168"/>
        <end position="189"/>
    </location>
</feature>
<name>A0AAD7HCP6_9AGAR</name>